<keyword evidence="2" id="KW-1185">Reference proteome</keyword>
<dbReference type="Proteomes" id="UP001549363">
    <property type="component" value="Unassembled WGS sequence"/>
</dbReference>
<protein>
    <submittedName>
        <fullName evidence="1">Uncharacterized protein</fullName>
    </submittedName>
</protein>
<evidence type="ECO:0000313" key="1">
    <source>
        <dbReference type="EMBL" id="MET4561956.1"/>
    </source>
</evidence>
<gene>
    <name evidence="1" type="ORF">ABIA69_003126</name>
</gene>
<name>A0ABV2PLZ2_9BACI</name>
<proteinExistence type="predicted"/>
<dbReference type="EMBL" id="JBEPSB010000015">
    <property type="protein sequence ID" value="MET4561956.1"/>
    <property type="molecule type" value="Genomic_DNA"/>
</dbReference>
<organism evidence="1 2">
    <name type="scientific">Lysinibacillus parviboronicapiens</name>
    <dbReference type="NCBI Taxonomy" id="436516"/>
    <lineage>
        <taxon>Bacteria</taxon>
        <taxon>Bacillati</taxon>
        <taxon>Bacillota</taxon>
        <taxon>Bacilli</taxon>
        <taxon>Bacillales</taxon>
        <taxon>Bacillaceae</taxon>
        <taxon>Lysinibacillus</taxon>
    </lineage>
</organism>
<sequence length="81" mass="9137">MSTYKGKGLGPPLYALPIRNGTALSRVFTTLLHFMGSSILNLLNKGLFLHVKEFRFHYSKDFHNSVVVTVSFTRHTLNNPS</sequence>
<comment type="caution">
    <text evidence="1">The sequence shown here is derived from an EMBL/GenBank/DDBJ whole genome shotgun (WGS) entry which is preliminary data.</text>
</comment>
<accession>A0ABV2PLZ2</accession>
<reference evidence="1 2" key="1">
    <citation type="submission" date="2024-06" db="EMBL/GenBank/DDBJ databases">
        <title>Sorghum-associated microbial communities from plants grown in Nebraska, USA.</title>
        <authorList>
            <person name="Schachtman D."/>
        </authorList>
    </citation>
    <scope>NUCLEOTIDE SEQUENCE [LARGE SCALE GENOMIC DNA]</scope>
    <source>
        <strain evidence="1 2">736</strain>
    </source>
</reference>
<evidence type="ECO:0000313" key="2">
    <source>
        <dbReference type="Proteomes" id="UP001549363"/>
    </source>
</evidence>